<keyword evidence="7" id="KW-1185">Reference proteome</keyword>
<dbReference type="PANTHER" id="PTHR30146:SF138">
    <property type="entry name" value="TRANSCRIPTIONAL REGULATORY PROTEIN"/>
    <property type="match status" value="1"/>
</dbReference>
<dbReference type="SUPFAM" id="SSF47413">
    <property type="entry name" value="lambda repressor-like DNA-binding domains"/>
    <property type="match status" value="1"/>
</dbReference>
<dbReference type="Gene3D" id="1.10.260.40">
    <property type="entry name" value="lambda repressor-like DNA-binding domains"/>
    <property type="match status" value="1"/>
</dbReference>
<feature type="region of interest" description="Disordered" evidence="4">
    <location>
        <begin position="483"/>
        <end position="507"/>
    </location>
</feature>
<dbReference type="EMBL" id="VTOX01000008">
    <property type="protein sequence ID" value="NKE68032.1"/>
    <property type="molecule type" value="Genomic_DNA"/>
</dbReference>
<dbReference type="PANTHER" id="PTHR30146">
    <property type="entry name" value="LACI-RELATED TRANSCRIPTIONAL REPRESSOR"/>
    <property type="match status" value="1"/>
</dbReference>
<dbReference type="Pfam" id="PF13377">
    <property type="entry name" value="Peripla_BP_3"/>
    <property type="match status" value="1"/>
</dbReference>
<dbReference type="InterPro" id="IPR028082">
    <property type="entry name" value="Peripla_BP_I"/>
</dbReference>
<evidence type="ECO:0000256" key="1">
    <source>
        <dbReference type="ARBA" id="ARBA00023015"/>
    </source>
</evidence>
<keyword evidence="1" id="KW-0805">Transcription regulation</keyword>
<accession>A0A7X6DIY4</accession>
<feature type="domain" description="HTH lacI-type" evidence="5">
    <location>
        <begin position="161"/>
        <end position="212"/>
    </location>
</feature>
<evidence type="ECO:0000256" key="3">
    <source>
        <dbReference type="ARBA" id="ARBA00023163"/>
    </source>
</evidence>
<dbReference type="InterPro" id="IPR010982">
    <property type="entry name" value="Lambda_DNA-bd_dom_sf"/>
</dbReference>
<gene>
    <name evidence="6" type="ORF">RAMLITH_19600</name>
</gene>
<proteinExistence type="predicted"/>
<dbReference type="SMART" id="SM00354">
    <property type="entry name" value="HTH_LACI"/>
    <property type="match status" value="1"/>
</dbReference>
<organism evidence="6 7">
    <name type="scientific">Ramlibacter lithotrophicus</name>
    <dbReference type="NCBI Taxonomy" id="2606681"/>
    <lineage>
        <taxon>Bacteria</taxon>
        <taxon>Pseudomonadati</taxon>
        <taxon>Pseudomonadota</taxon>
        <taxon>Betaproteobacteria</taxon>
        <taxon>Burkholderiales</taxon>
        <taxon>Comamonadaceae</taxon>
        <taxon>Ramlibacter</taxon>
    </lineage>
</organism>
<dbReference type="GO" id="GO:0000976">
    <property type="term" value="F:transcription cis-regulatory region binding"/>
    <property type="evidence" value="ECO:0007669"/>
    <property type="project" value="TreeGrafter"/>
</dbReference>
<dbReference type="InterPro" id="IPR046335">
    <property type="entry name" value="LacI/GalR-like_sensor"/>
</dbReference>
<evidence type="ECO:0000256" key="4">
    <source>
        <dbReference type="SAM" id="MobiDB-lite"/>
    </source>
</evidence>
<dbReference type="CDD" id="cd01392">
    <property type="entry name" value="HTH_LacI"/>
    <property type="match status" value="1"/>
</dbReference>
<evidence type="ECO:0000259" key="5">
    <source>
        <dbReference type="PROSITE" id="PS50932"/>
    </source>
</evidence>
<reference evidence="6 7" key="1">
    <citation type="journal article" date="2020" name="Nature">
        <title>Bacterial chemolithoautotrophy via manganese oxidation.</title>
        <authorList>
            <person name="Yu H."/>
            <person name="Leadbetter J.R."/>
        </authorList>
    </citation>
    <scope>NUCLEOTIDE SEQUENCE [LARGE SCALE GENOMIC DNA]</scope>
    <source>
        <strain evidence="6 7">RBP-1</strain>
    </source>
</reference>
<dbReference type="Proteomes" id="UP000521868">
    <property type="component" value="Unassembled WGS sequence"/>
</dbReference>
<comment type="caution">
    <text evidence="6">The sequence shown here is derived from an EMBL/GenBank/DDBJ whole genome shotgun (WGS) entry which is preliminary data.</text>
</comment>
<dbReference type="CDD" id="cd06273">
    <property type="entry name" value="PBP1_LacI-like"/>
    <property type="match status" value="1"/>
</dbReference>
<dbReference type="AlphaFoldDB" id="A0A7X6DIY4"/>
<dbReference type="PROSITE" id="PS50932">
    <property type="entry name" value="HTH_LACI_2"/>
    <property type="match status" value="1"/>
</dbReference>
<dbReference type="InterPro" id="IPR000843">
    <property type="entry name" value="HTH_LacI"/>
</dbReference>
<protein>
    <submittedName>
        <fullName evidence="6">LacI family transcriptional regulator</fullName>
    </submittedName>
</protein>
<evidence type="ECO:0000313" key="7">
    <source>
        <dbReference type="Proteomes" id="UP000521868"/>
    </source>
</evidence>
<name>A0A7X6DIY4_9BURK</name>
<feature type="compositionally biased region" description="Low complexity" evidence="4">
    <location>
        <begin position="493"/>
        <end position="507"/>
    </location>
</feature>
<sequence>MTATEIDSPSTCFQLIFALRYGPRSSACAWALVSRCGAAAANMPTEAACFSARRRPGWCGICGMRSLMGLSPGSCALAKTGRARASPGAGKAAASGRRDRPARVFDYMHSAGRCPAAPAPWRQGFPSPGRPNMQSIAKRISSPVMDAPPPATRTRTRTAARDVALLAGVSTATVSRALNNPEHVDPATLERVRDAMAKLRYVPHGVARSLRSQRSRMVGAIVPSFDYALYARTTSALQQTLSQHGYAVVLAEHHYDLAQELQVARHLIEHGVDAFVFVGVEHDPRLFALLEDYGRPFVLTWGVDPERRRPCIGFDNRAAGHQMARHLIALGHRRFGMISAPLDGNDRGRERGAGIRAALAEAGLALHESHVQYAPIALASAQEAMERLLALPQRPTAVLATNDVLAVGAMMACRAAGVRIPQDVSITGVDNTDLGATQTPGLTSVRTPIVEIGRAAAEQLVARLDGREYVANQTLPFDLVFRGSTAPPPQAPAAPARSTARAPRAKA</sequence>
<keyword evidence="3" id="KW-0804">Transcription</keyword>
<keyword evidence="2" id="KW-0238">DNA-binding</keyword>
<dbReference type="Pfam" id="PF00356">
    <property type="entry name" value="LacI"/>
    <property type="match status" value="1"/>
</dbReference>
<dbReference type="GO" id="GO:0003700">
    <property type="term" value="F:DNA-binding transcription factor activity"/>
    <property type="evidence" value="ECO:0007669"/>
    <property type="project" value="TreeGrafter"/>
</dbReference>
<evidence type="ECO:0000313" key="6">
    <source>
        <dbReference type="EMBL" id="NKE68032.1"/>
    </source>
</evidence>
<dbReference type="Gene3D" id="3.40.50.2300">
    <property type="match status" value="2"/>
</dbReference>
<dbReference type="SUPFAM" id="SSF53822">
    <property type="entry name" value="Periplasmic binding protein-like I"/>
    <property type="match status" value="1"/>
</dbReference>
<evidence type="ECO:0000256" key="2">
    <source>
        <dbReference type="ARBA" id="ARBA00023125"/>
    </source>
</evidence>